<feature type="binding site" evidence="16">
    <location>
        <position position="134"/>
    </location>
    <ligand>
        <name>ATP</name>
        <dbReference type="ChEBI" id="CHEBI:30616"/>
    </ligand>
</feature>
<comment type="subcellular location">
    <subcellularLocation>
        <location evidence="3 16">Cytoplasm</location>
    </subcellularLocation>
</comment>
<comment type="caution">
    <text evidence="16">Lacks conserved residue(s) required for the propagation of feature annotation.</text>
</comment>
<evidence type="ECO:0000256" key="11">
    <source>
        <dbReference type="ARBA" id="ARBA00022840"/>
    </source>
</evidence>
<evidence type="ECO:0000256" key="15">
    <source>
        <dbReference type="ARBA" id="ARBA00040883"/>
    </source>
</evidence>
<comment type="cofactor">
    <cofactor evidence="2">
        <name>K(+)</name>
        <dbReference type="ChEBI" id="CHEBI:29103"/>
    </cofactor>
</comment>
<dbReference type="Gene3D" id="3.30.420.40">
    <property type="match status" value="2"/>
</dbReference>
<dbReference type="STRING" id="1189621.A3SI_02091"/>
<organism evidence="18 19">
    <name type="scientific">Nitritalea halalkaliphila LW7</name>
    <dbReference type="NCBI Taxonomy" id="1189621"/>
    <lineage>
        <taxon>Bacteria</taxon>
        <taxon>Pseudomonadati</taxon>
        <taxon>Bacteroidota</taxon>
        <taxon>Cytophagia</taxon>
        <taxon>Cytophagales</taxon>
        <taxon>Cyclobacteriaceae</taxon>
        <taxon>Nitritalea</taxon>
    </lineage>
</organism>
<evidence type="ECO:0000256" key="17">
    <source>
        <dbReference type="SAM" id="MobiDB-lite"/>
    </source>
</evidence>
<dbReference type="UniPathway" id="UPA00241">
    <property type="reaction ID" value="UER00352"/>
</dbReference>
<dbReference type="GO" id="GO:0005737">
    <property type="term" value="C:cytoplasm"/>
    <property type="evidence" value="ECO:0007669"/>
    <property type="project" value="UniProtKB-SubCell"/>
</dbReference>
<evidence type="ECO:0000313" key="19">
    <source>
        <dbReference type="Proteomes" id="UP000005551"/>
    </source>
</evidence>
<evidence type="ECO:0000256" key="1">
    <source>
        <dbReference type="ARBA" id="ARBA00001206"/>
    </source>
</evidence>
<dbReference type="GO" id="GO:0004594">
    <property type="term" value="F:pantothenate kinase activity"/>
    <property type="evidence" value="ECO:0007669"/>
    <property type="project" value="UniProtKB-UniRule"/>
</dbReference>
<name>I5CAE9_9BACT</name>
<dbReference type="PANTHER" id="PTHR34265:SF1">
    <property type="entry name" value="TYPE III PANTOTHENATE KINASE"/>
    <property type="match status" value="1"/>
</dbReference>
<protein>
    <recommendedName>
        <fullName evidence="15 16">Type III pantothenate kinase</fullName>
        <ecNumber evidence="6 16">2.7.1.33</ecNumber>
    </recommendedName>
    <alternativeName>
        <fullName evidence="16">PanK-III</fullName>
    </alternativeName>
    <alternativeName>
        <fullName evidence="16">Pantothenic acid kinase</fullName>
    </alternativeName>
</protein>
<dbReference type="EC" id="2.7.1.33" evidence="6 16"/>
<evidence type="ECO:0000256" key="13">
    <source>
        <dbReference type="ARBA" id="ARBA00022993"/>
    </source>
</evidence>
<comment type="pathway">
    <text evidence="4 16">Cofactor biosynthesis; coenzyme A biosynthesis; CoA from (R)-pantothenate: step 1/5.</text>
</comment>
<keyword evidence="19" id="KW-1185">Reference proteome</keyword>
<keyword evidence="11 16" id="KW-0067">ATP-binding</keyword>
<evidence type="ECO:0000256" key="12">
    <source>
        <dbReference type="ARBA" id="ARBA00022958"/>
    </source>
</evidence>
<dbReference type="GO" id="GO:0005524">
    <property type="term" value="F:ATP binding"/>
    <property type="evidence" value="ECO:0007669"/>
    <property type="project" value="UniProtKB-UniRule"/>
</dbReference>
<evidence type="ECO:0000256" key="16">
    <source>
        <dbReference type="HAMAP-Rule" id="MF_01274"/>
    </source>
</evidence>
<evidence type="ECO:0000256" key="14">
    <source>
        <dbReference type="ARBA" id="ARBA00038036"/>
    </source>
</evidence>
<dbReference type="OrthoDB" id="9804707at2"/>
<dbReference type="PANTHER" id="PTHR34265">
    <property type="entry name" value="TYPE III PANTOTHENATE KINASE"/>
    <property type="match status" value="1"/>
</dbReference>
<evidence type="ECO:0000256" key="2">
    <source>
        <dbReference type="ARBA" id="ARBA00001958"/>
    </source>
</evidence>
<keyword evidence="10 16" id="KW-0418">Kinase</keyword>
<dbReference type="HAMAP" id="MF_01274">
    <property type="entry name" value="Pantothen_kinase_3"/>
    <property type="match status" value="1"/>
</dbReference>
<dbReference type="EMBL" id="AJYA01000002">
    <property type="protein sequence ID" value="EIM78801.1"/>
    <property type="molecule type" value="Genomic_DNA"/>
</dbReference>
<dbReference type="Pfam" id="PF03309">
    <property type="entry name" value="Pan_kinase"/>
    <property type="match status" value="1"/>
</dbReference>
<dbReference type="InterPro" id="IPR043129">
    <property type="entry name" value="ATPase_NBD"/>
</dbReference>
<evidence type="ECO:0000256" key="10">
    <source>
        <dbReference type="ARBA" id="ARBA00022777"/>
    </source>
</evidence>
<keyword evidence="12 16" id="KW-0630">Potassium</keyword>
<comment type="cofactor">
    <cofactor evidence="16">
        <name>NH4(+)</name>
        <dbReference type="ChEBI" id="CHEBI:28938"/>
    </cofactor>
    <cofactor evidence="16">
        <name>K(+)</name>
        <dbReference type="ChEBI" id="CHEBI:29103"/>
    </cofactor>
    <text evidence="16">A monovalent cation. Ammonium or potassium.</text>
</comment>
<comment type="similarity">
    <text evidence="14 16">Belongs to the type III pantothenate kinase family.</text>
</comment>
<evidence type="ECO:0000256" key="3">
    <source>
        <dbReference type="ARBA" id="ARBA00004496"/>
    </source>
</evidence>
<gene>
    <name evidence="16" type="primary">coaX</name>
    <name evidence="18" type="ORF">A3SI_02091</name>
</gene>
<keyword evidence="8 16" id="KW-0808">Transferase</keyword>
<keyword evidence="7 16" id="KW-0963">Cytoplasm</keyword>
<evidence type="ECO:0000256" key="8">
    <source>
        <dbReference type="ARBA" id="ARBA00022679"/>
    </source>
</evidence>
<feature type="binding site" evidence="16">
    <location>
        <position position="131"/>
    </location>
    <ligand>
        <name>K(+)</name>
        <dbReference type="ChEBI" id="CHEBI:29103"/>
    </ligand>
</feature>
<dbReference type="PATRIC" id="fig|1189621.3.peg.439"/>
<evidence type="ECO:0000256" key="7">
    <source>
        <dbReference type="ARBA" id="ARBA00022490"/>
    </source>
</evidence>
<dbReference type="GO" id="GO:0046872">
    <property type="term" value="F:metal ion binding"/>
    <property type="evidence" value="ECO:0007669"/>
    <property type="project" value="UniProtKB-KW"/>
</dbReference>
<comment type="caution">
    <text evidence="18">The sequence shown here is derived from an EMBL/GenBank/DDBJ whole genome shotgun (WGS) entry which is preliminary data.</text>
</comment>
<feature type="compositionally biased region" description="Polar residues" evidence="17">
    <location>
        <begin position="294"/>
        <end position="312"/>
    </location>
</feature>
<accession>I5CAE9</accession>
<keyword evidence="9 16" id="KW-0547">Nucleotide-binding</keyword>
<dbReference type="GO" id="GO:0015937">
    <property type="term" value="P:coenzyme A biosynthetic process"/>
    <property type="evidence" value="ECO:0007669"/>
    <property type="project" value="UniProtKB-UniRule"/>
</dbReference>
<evidence type="ECO:0000256" key="5">
    <source>
        <dbReference type="ARBA" id="ARBA00011738"/>
    </source>
</evidence>
<dbReference type="SUPFAM" id="SSF53067">
    <property type="entry name" value="Actin-like ATPase domain"/>
    <property type="match status" value="2"/>
</dbReference>
<evidence type="ECO:0000256" key="6">
    <source>
        <dbReference type="ARBA" id="ARBA00012102"/>
    </source>
</evidence>
<feature type="active site" description="Proton acceptor" evidence="16">
    <location>
        <position position="111"/>
    </location>
</feature>
<feature type="binding site" evidence="16">
    <location>
        <begin position="109"/>
        <end position="112"/>
    </location>
    <ligand>
        <name>substrate</name>
    </ligand>
</feature>
<feature type="binding site" evidence="16">
    <location>
        <position position="186"/>
    </location>
    <ligand>
        <name>substrate</name>
    </ligand>
</feature>
<sequence length="312" mass="34106">MFLSIDAGNSNVVFAFYDEQQQRWTHEYRISSQGGFSLAKLEKEMHLYMLEHRIGRDTLTAIGFSSVVPERIEPLEDFCRRFFGRSPYLIQGSSYAGLPVKTTKPDEIGTDLMCNAVAAYARFLGPCIIVDFGTALTFTVVGPEGQIMGVNILPGLKTAIRALFTDTAKLPEVALELPTSAIGKDTVHSIQAGVLYGYTSLVKGMLQTIQEELGYRCSIVATGGLSSILHPLAGSFDLTDRYLTLEGIRLITLAQPKKNKAPTFPRTQSAVPAPGNPNRRFGSGPFAAKRGQSFRAQTPGKSPTWPSRSHIN</sequence>
<evidence type="ECO:0000256" key="4">
    <source>
        <dbReference type="ARBA" id="ARBA00005225"/>
    </source>
</evidence>
<dbReference type="CDD" id="cd24015">
    <property type="entry name" value="ASKHA_NBD_PanK-III"/>
    <property type="match status" value="1"/>
</dbReference>
<dbReference type="AlphaFoldDB" id="I5CAE9"/>
<feature type="binding site" evidence="16">
    <location>
        <begin position="6"/>
        <end position="13"/>
    </location>
    <ligand>
        <name>ATP</name>
        <dbReference type="ChEBI" id="CHEBI:30616"/>
    </ligand>
</feature>
<keyword evidence="13 16" id="KW-0173">Coenzyme A biosynthesis</keyword>
<dbReference type="InterPro" id="IPR004619">
    <property type="entry name" value="Type_III_PanK"/>
</dbReference>
<proteinExistence type="inferred from homology"/>
<keyword evidence="16" id="KW-0479">Metal-binding</keyword>
<comment type="subunit">
    <text evidence="5 16">Homodimer.</text>
</comment>
<evidence type="ECO:0000256" key="9">
    <source>
        <dbReference type="ARBA" id="ARBA00022741"/>
    </source>
</evidence>
<comment type="catalytic activity">
    <reaction evidence="1 16">
        <text>(R)-pantothenate + ATP = (R)-4'-phosphopantothenate + ADP + H(+)</text>
        <dbReference type="Rhea" id="RHEA:16373"/>
        <dbReference type="ChEBI" id="CHEBI:10986"/>
        <dbReference type="ChEBI" id="CHEBI:15378"/>
        <dbReference type="ChEBI" id="CHEBI:29032"/>
        <dbReference type="ChEBI" id="CHEBI:30616"/>
        <dbReference type="ChEBI" id="CHEBI:456216"/>
        <dbReference type="EC" id="2.7.1.33"/>
    </reaction>
</comment>
<reference evidence="18 19" key="1">
    <citation type="submission" date="2012-05" db="EMBL/GenBank/DDBJ databases">
        <title>Genome sequence of Nitritalea halalkaliphila LW7.</title>
        <authorList>
            <person name="Jangir P.K."/>
            <person name="Singh A."/>
            <person name="Shivaji S."/>
            <person name="Sharma R."/>
        </authorList>
    </citation>
    <scope>NUCLEOTIDE SEQUENCE [LARGE SCALE GENOMIC DNA]</scope>
    <source>
        <strain evidence="18 19">LW7</strain>
    </source>
</reference>
<comment type="function">
    <text evidence="16">Catalyzes the phosphorylation of pantothenate (Pan), the first step in CoA biosynthesis.</text>
</comment>
<dbReference type="NCBIfam" id="TIGR00671">
    <property type="entry name" value="baf"/>
    <property type="match status" value="1"/>
</dbReference>
<feature type="region of interest" description="Disordered" evidence="17">
    <location>
        <begin position="259"/>
        <end position="312"/>
    </location>
</feature>
<dbReference type="Proteomes" id="UP000005551">
    <property type="component" value="Unassembled WGS sequence"/>
</dbReference>
<evidence type="ECO:0000313" key="18">
    <source>
        <dbReference type="EMBL" id="EIM78801.1"/>
    </source>
</evidence>